<proteinExistence type="predicted"/>
<evidence type="ECO:0000313" key="2">
    <source>
        <dbReference type="EMBL" id="OCK73720.1"/>
    </source>
</evidence>
<dbReference type="EMBL" id="KV745676">
    <property type="protein sequence ID" value="OCK73720.1"/>
    <property type="molecule type" value="Genomic_DNA"/>
</dbReference>
<protein>
    <submittedName>
        <fullName evidence="2">Uncharacterized protein</fullName>
    </submittedName>
</protein>
<name>A0A8E2DXR7_9PEZI</name>
<gene>
    <name evidence="2" type="ORF">K432DRAFT_225505</name>
</gene>
<feature type="region of interest" description="Disordered" evidence="1">
    <location>
        <begin position="73"/>
        <end position="98"/>
    </location>
</feature>
<sequence length="132" mass="15611">MNSRVTLLQKRTEGTQRHRRQWFTRSDSFNSQSSSSGVPCCELNDFWCKTIGRDQMCLRLRHRWVLERMDDRGMDDRGMDDRGTDDRGMDDRGTDDRGMDDRGWIIEGWIIEGLMIERMGMRQAIPFVDMGR</sequence>
<organism evidence="2 3">
    <name type="scientific">Lepidopterella palustris CBS 459.81</name>
    <dbReference type="NCBI Taxonomy" id="1314670"/>
    <lineage>
        <taxon>Eukaryota</taxon>
        <taxon>Fungi</taxon>
        <taxon>Dikarya</taxon>
        <taxon>Ascomycota</taxon>
        <taxon>Pezizomycotina</taxon>
        <taxon>Dothideomycetes</taxon>
        <taxon>Pleosporomycetidae</taxon>
        <taxon>Mytilinidiales</taxon>
        <taxon>Argynnaceae</taxon>
        <taxon>Lepidopterella</taxon>
    </lineage>
</organism>
<accession>A0A8E2DXR7</accession>
<evidence type="ECO:0000313" key="3">
    <source>
        <dbReference type="Proteomes" id="UP000250266"/>
    </source>
</evidence>
<dbReference type="Proteomes" id="UP000250266">
    <property type="component" value="Unassembled WGS sequence"/>
</dbReference>
<reference evidence="2 3" key="1">
    <citation type="journal article" date="2016" name="Nat. Commun.">
        <title>Ectomycorrhizal ecology is imprinted in the genome of the dominant symbiotic fungus Cenococcum geophilum.</title>
        <authorList>
            <consortium name="DOE Joint Genome Institute"/>
            <person name="Peter M."/>
            <person name="Kohler A."/>
            <person name="Ohm R.A."/>
            <person name="Kuo A."/>
            <person name="Krutzmann J."/>
            <person name="Morin E."/>
            <person name="Arend M."/>
            <person name="Barry K.W."/>
            <person name="Binder M."/>
            <person name="Choi C."/>
            <person name="Clum A."/>
            <person name="Copeland A."/>
            <person name="Grisel N."/>
            <person name="Haridas S."/>
            <person name="Kipfer T."/>
            <person name="LaButti K."/>
            <person name="Lindquist E."/>
            <person name="Lipzen A."/>
            <person name="Maire R."/>
            <person name="Meier B."/>
            <person name="Mihaltcheva S."/>
            <person name="Molinier V."/>
            <person name="Murat C."/>
            <person name="Poggeler S."/>
            <person name="Quandt C.A."/>
            <person name="Sperisen C."/>
            <person name="Tritt A."/>
            <person name="Tisserant E."/>
            <person name="Crous P.W."/>
            <person name="Henrissat B."/>
            <person name="Nehls U."/>
            <person name="Egli S."/>
            <person name="Spatafora J.W."/>
            <person name="Grigoriev I.V."/>
            <person name="Martin F.M."/>
        </authorList>
    </citation>
    <scope>NUCLEOTIDE SEQUENCE [LARGE SCALE GENOMIC DNA]</scope>
    <source>
        <strain evidence="2 3">CBS 459.81</strain>
    </source>
</reference>
<evidence type="ECO:0000256" key="1">
    <source>
        <dbReference type="SAM" id="MobiDB-lite"/>
    </source>
</evidence>
<dbReference type="AlphaFoldDB" id="A0A8E2DXR7"/>
<keyword evidence="3" id="KW-1185">Reference proteome</keyword>